<dbReference type="OrthoDB" id="10250935at2759"/>
<evidence type="ECO:0000313" key="1">
    <source>
        <dbReference type="EMBL" id="CAB3231050.1"/>
    </source>
</evidence>
<gene>
    <name evidence="1" type="ORF">APLA_LOCUS4903</name>
</gene>
<sequence length="91" mass="10173">MGDDEGFIRDVIGVIIGIFWGRVHAPRGVKVTCCGCGIQRARRDAASQPVDSARRERGPAAHRFHPRTCAIDAYTSPISRLCTWRENTQFM</sequence>
<protein>
    <submittedName>
        <fullName evidence="1">Uncharacterized protein</fullName>
    </submittedName>
</protein>
<evidence type="ECO:0000313" key="2">
    <source>
        <dbReference type="Proteomes" id="UP000494256"/>
    </source>
</evidence>
<dbReference type="Proteomes" id="UP000494256">
    <property type="component" value="Unassembled WGS sequence"/>
</dbReference>
<reference evidence="1 2" key="1">
    <citation type="submission" date="2020-04" db="EMBL/GenBank/DDBJ databases">
        <authorList>
            <person name="Wallbank WR R."/>
            <person name="Pardo Diaz C."/>
            <person name="Kozak K."/>
            <person name="Martin S."/>
            <person name="Jiggins C."/>
            <person name="Moest M."/>
            <person name="Warren A I."/>
            <person name="Byers J.R.P. K."/>
            <person name="Montejo-Kovacevich G."/>
            <person name="Yen C E."/>
        </authorList>
    </citation>
    <scope>NUCLEOTIDE SEQUENCE [LARGE SCALE GENOMIC DNA]</scope>
</reference>
<organism evidence="1 2">
    <name type="scientific">Arctia plantaginis</name>
    <name type="common">Wood tiger moth</name>
    <name type="synonym">Phalaena plantaginis</name>
    <dbReference type="NCBI Taxonomy" id="874455"/>
    <lineage>
        <taxon>Eukaryota</taxon>
        <taxon>Metazoa</taxon>
        <taxon>Ecdysozoa</taxon>
        <taxon>Arthropoda</taxon>
        <taxon>Hexapoda</taxon>
        <taxon>Insecta</taxon>
        <taxon>Pterygota</taxon>
        <taxon>Neoptera</taxon>
        <taxon>Endopterygota</taxon>
        <taxon>Lepidoptera</taxon>
        <taxon>Glossata</taxon>
        <taxon>Ditrysia</taxon>
        <taxon>Noctuoidea</taxon>
        <taxon>Erebidae</taxon>
        <taxon>Arctiinae</taxon>
        <taxon>Arctia</taxon>
    </lineage>
</organism>
<dbReference type="AlphaFoldDB" id="A0A8S0ZDH2"/>
<proteinExistence type="predicted"/>
<dbReference type="EMBL" id="CADEBD010000288">
    <property type="protein sequence ID" value="CAB3231050.1"/>
    <property type="molecule type" value="Genomic_DNA"/>
</dbReference>
<comment type="caution">
    <text evidence="1">The sequence shown here is derived from an EMBL/GenBank/DDBJ whole genome shotgun (WGS) entry which is preliminary data.</text>
</comment>
<name>A0A8S0ZDH2_ARCPL</name>
<accession>A0A8S0ZDH2</accession>